<evidence type="ECO:0008006" key="3">
    <source>
        <dbReference type="Google" id="ProtNLM"/>
    </source>
</evidence>
<proteinExistence type="predicted"/>
<name>A0A7W7FM05_9MICO</name>
<evidence type="ECO:0000313" key="1">
    <source>
        <dbReference type="EMBL" id="MBB4667914.1"/>
    </source>
</evidence>
<reference evidence="1 2" key="1">
    <citation type="submission" date="2020-08" db="EMBL/GenBank/DDBJ databases">
        <title>Sequencing the genomes of 1000 actinobacteria strains.</title>
        <authorList>
            <person name="Klenk H.-P."/>
        </authorList>
    </citation>
    <scope>NUCLEOTIDE SEQUENCE [LARGE SCALE GENOMIC DNA]</scope>
    <source>
        <strain evidence="1 2">DSM 24947</strain>
    </source>
</reference>
<dbReference type="AlphaFoldDB" id="A0A7W7FM05"/>
<organism evidence="1 2">
    <name type="scientific">Microbacterium marinum</name>
    <dbReference type="NCBI Taxonomy" id="421115"/>
    <lineage>
        <taxon>Bacteria</taxon>
        <taxon>Bacillati</taxon>
        <taxon>Actinomycetota</taxon>
        <taxon>Actinomycetes</taxon>
        <taxon>Micrococcales</taxon>
        <taxon>Microbacteriaceae</taxon>
        <taxon>Microbacterium</taxon>
    </lineage>
</organism>
<evidence type="ECO:0000313" key="2">
    <source>
        <dbReference type="Proteomes" id="UP000573729"/>
    </source>
</evidence>
<protein>
    <recommendedName>
        <fullName evidence="3">Phosphotransferase enzyme family protein</fullName>
    </recommendedName>
</protein>
<dbReference type="EMBL" id="JACHMD010000001">
    <property type="protein sequence ID" value="MBB4667914.1"/>
    <property type="molecule type" value="Genomic_DNA"/>
</dbReference>
<sequence>MPRPRLHLGQIEVTAAVVRRLLAQAPEFADGTLREVASTGTVNALYRVGERALARLPIMSAHSVWSASHSA</sequence>
<dbReference type="Proteomes" id="UP000573729">
    <property type="component" value="Unassembled WGS sequence"/>
</dbReference>
<gene>
    <name evidence="1" type="ORF">BKA24_002623</name>
</gene>
<comment type="caution">
    <text evidence="1">The sequence shown here is derived from an EMBL/GenBank/DDBJ whole genome shotgun (WGS) entry which is preliminary data.</text>
</comment>
<keyword evidence="2" id="KW-1185">Reference proteome</keyword>
<accession>A0A7W7FM05</accession>
<dbReference type="RefSeq" id="WP_184219039.1">
    <property type="nucleotide sequence ID" value="NZ_JACHMD010000001.1"/>
</dbReference>